<dbReference type="Proteomes" id="UP001445732">
    <property type="component" value="Unassembled WGS sequence"/>
</dbReference>
<sequence length="821" mass="89450">MRFLDEHRRRPAALADHLPWAALVAPGVVLNKDGSFTSGFRFRGPDLESSTEDELMAVRARLNNALKRLGTGWCLHVEASRRPAAAYPDGEIQVEAAWLIDAERRALFEGADPAFETDFRAALTWLPPIDDARRMERWLFDGLEKGGRDWRTALDTFRREAGGVMDLLTDALPEVGALDDQALLTWLHDCVSPKAFAVRPPETPMFLDAWLTDAGLTGGVAPKLGDRWLKVVSVRGLPSTTRPGLLDALGSLPFDYRWSARWIGLDKAEAEREIVKLRKRWFAKRKGVGTLLREAITKEEVPLLDTDAASKTEECDGALEALGGEACAFGYLTLTVTVMDTSEAVAAEKARAIEAALNAQGLVARIEDLNAVEAWLGSLPGEPYADVRRPLVSTLNLADLLPVSAVWAGPARDANLDGPPLAVARTTGSTPFRLVLHVGDVGHAMVVGPTGSGKSALLSFLALQWLRYPGARVVFFDKGRSARAATLAAGGRWRALEAGTPFALQPLARVDQEPERAWAAEWLAETCKLAGLDPSPRLREEIWIALAALADAPVAQRTLTVFCALVQDRAVAAALEPLTLKGPHGALLDGAFEALEPTRFDTFELESLMATPSAVAPVLSALFHHLEREFDGRPTMLILDEAWLFLGETAFAAKIREWLKTLRKKRVAVVFATQSLDDIAASPIAASLIESCLTQVFLPNPRALEPSSAELYRGFGLNRRQLELIAFATPKRAYYWRQPRGRRLFDLKLSGVGLALCGASSPEDQTLIDDVLEQLGQTDGDATPAPAAFAREFLKAKGVTHVDTIFDSMGFDAFDLPIAAE</sequence>
<evidence type="ECO:0000256" key="3">
    <source>
        <dbReference type="ARBA" id="ARBA00022840"/>
    </source>
</evidence>
<dbReference type="Pfam" id="PF03135">
    <property type="entry name" value="CagE_TrbE_VirB"/>
    <property type="match status" value="1"/>
</dbReference>
<accession>A0ABV1NKY4</accession>
<evidence type="ECO:0000259" key="4">
    <source>
        <dbReference type="SMART" id="SM00382"/>
    </source>
</evidence>
<dbReference type="InterPro" id="IPR018145">
    <property type="entry name" value="CagE_TrbE_VirB_cntrl_dom"/>
</dbReference>
<dbReference type="Pfam" id="PF19044">
    <property type="entry name" value="P-loop_TraG"/>
    <property type="match status" value="1"/>
</dbReference>
<proteinExistence type="inferred from homology"/>
<dbReference type="Gene3D" id="3.40.50.300">
    <property type="entry name" value="P-loop containing nucleotide triphosphate hydrolases"/>
    <property type="match status" value="2"/>
</dbReference>
<evidence type="ECO:0000313" key="5">
    <source>
        <dbReference type="EMBL" id="MEQ7154508.1"/>
    </source>
</evidence>
<dbReference type="RefSeq" id="WP_349683675.1">
    <property type="nucleotide sequence ID" value="NZ_JBEGDD010000003.1"/>
</dbReference>
<dbReference type="InterPro" id="IPR027417">
    <property type="entry name" value="P-loop_NTPase"/>
</dbReference>
<keyword evidence="6" id="KW-1185">Reference proteome</keyword>
<gene>
    <name evidence="5" type="primary">trbE</name>
    <name evidence="5" type="ORF">ABN401_04710</name>
</gene>
<dbReference type="SMART" id="SM00382">
    <property type="entry name" value="AAA"/>
    <property type="match status" value="1"/>
</dbReference>
<evidence type="ECO:0000313" key="6">
    <source>
        <dbReference type="Proteomes" id="UP001445732"/>
    </source>
</evidence>
<reference evidence="5 6" key="1">
    <citation type="submission" date="2024-06" db="EMBL/GenBank/DDBJ databases">
        <title>Brevundimonas sp. C11.</title>
        <authorList>
            <person name="Maltman C."/>
        </authorList>
    </citation>
    <scope>NUCLEOTIDE SEQUENCE [LARGE SCALE GENOMIC DNA]</scope>
    <source>
        <strain evidence="5 6">C11</strain>
    </source>
</reference>
<name>A0ABV1NKY4_9CAUL</name>
<comment type="caution">
    <text evidence="5">The sequence shown here is derived from an EMBL/GenBank/DDBJ whole genome shotgun (WGS) entry which is preliminary data.</text>
</comment>
<dbReference type="InterPro" id="IPR003593">
    <property type="entry name" value="AAA+_ATPase"/>
</dbReference>
<protein>
    <submittedName>
        <fullName evidence="5">Conjugal transfer protein TrbE</fullName>
    </submittedName>
</protein>
<dbReference type="PANTHER" id="PTHR30121">
    <property type="entry name" value="UNCHARACTERIZED PROTEIN YJGR-RELATED"/>
    <property type="match status" value="1"/>
</dbReference>
<evidence type="ECO:0000256" key="1">
    <source>
        <dbReference type="ARBA" id="ARBA00006512"/>
    </source>
</evidence>
<keyword evidence="2" id="KW-0547">Nucleotide-binding</keyword>
<dbReference type="EMBL" id="JBEGDD010000003">
    <property type="protein sequence ID" value="MEQ7154508.1"/>
    <property type="molecule type" value="Genomic_DNA"/>
</dbReference>
<dbReference type="SUPFAM" id="SSF52540">
    <property type="entry name" value="P-loop containing nucleoside triphosphate hydrolases"/>
    <property type="match status" value="1"/>
</dbReference>
<dbReference type="InterPro" id="IPR043964">
    <property type="entry name" value="P-loop_TraG"/>
</dbReference>
<dbReference type="NCBIfam" id="NF010447">
    <property type="entry name" value="PRK13873.1"/>
    <property type="match status" value="1"/>
</dbReference>
<dbReference type="PANTHER" id="PTHR30121:SF12">
    <property type="entry name" value="TYPE IV SECRETION SYSTEM PROTEIN CAGE"/>
    <property type="match status" value="1"/>
</dbReference>
<evidence type="ECO:0000256" key="2">
    <source>
        <dbReference type="ARBA" id="ARBA00022741"/>
    </source>
</evidence>
<organism evidence="5 6">
    <name type="scientific">Brevundimonas aurifodinae</name>
    <dbReference type="NCBI Taxonomy" id="1508312"/>
    <lineage>
        <taxon>Bacteria</taxon>
        <taxon>Pseudomonadati</taxon>
        <taxon>Pseudomonadota</taxon>
        <taxon>Alphaproteobacteria</taxon>
        <taxon>Caulobacterales</taxon>
        <taxon>Caulobacteraceae</taxon>
        <taxon>Brevundimonas</taxon>
    </lineage>
</organism>
<comment type="similarity">
    <text evidence="1">Belongs to the TrbE/VirB4 family.</text>
</comment>
<dbReference type="InterPro" id="IPR051162">
    <property type="entry name" value="T4SS_component"/>
</dbReference>
<feature type="domain" description="AAA+ ATPase" evidence="4">
    <location>
        <begin position="440"/>
        <end position="702"/>
    </location>
</feature>
<keyword evidence="3" id="KW-0067">ATP-binding</keyword>